<name>A0A4R6S5V2_LABRH</name>
<dbReference type="InterPro" id="IPR004401">
    <property type="entry name" value="YbaB/EbfC"/>
</dbReference>
<dbReference type="Gene3D" id="3.30.1310.10">
    <property type="entry name" value="Nucleoid-associated protein YbaB-like domain"/>
    <property type="match status" value="1"/>
</dbReference>
<comment type="caution">
    <text evidence="2">The sequence shown here is derived from an EMBL/GenBank/DDBJ whole genome shotgun (WGS) entry which is preliminary data.</text>
</comment>
<organism evidence="2 3">
    <name type="scientific">Labedaea rhizosphaerae</name>
    <dbReference type="NCBI Taxonomy" id="598644"/>
    <lineage>
        <taxon>Bacteria</taxon>
        <taxon>Bacillati</taxon>
        <taxon>Actinomycetota</taxon>
        <taxon>Actinomycetes</taxon>
        <taxon>Pseudonocardiales</taxon>
        <taxon>Pseudonocardiaceae</taxon>
        <taxon>Labedaea</taxon>
    </lineage>
</organism>
<dbReference type="EMBL" id="SNXZ01000005">
    <property type="protein sequence ID" value="TDP95041.1"/>
    <property type="molecule type" value="Genomic_DNA"/>
</dbReference>
<dbReference type="AlphaFoldDB" id="A0A4R6S5V2"/>
<dbReference type="OrthoDB" id="3626148at2"/>
<dbReference type="Proteomes" id="UP000295444">
    <property type="component" value="Unassembled WGS sequence"/>
</dbReference>
<dbReference type="InterPro" id="IPR036894">
    <property type="entry name" value="YbaB-like_sf"/>
</dbReference>
<reference evidence="2 3" key="1">
    <citation type="submission" date="2019-03" db="EMBL/GenBank/DDBJ databases">
        <title>Genomic Encyclopedia of Type Strains, Phase IV (KMG-IV): sequencing the most valuable type-strain genomes for metagenomic binning, comparative biology and taxonomic classification.</title>
        <authorList>
            <person name="Goeker M."/>
        </authorList>
    </citation>
    <scope>NUCLEOTIDE SEQUENCE [LARGE SCALE GENOMIC DNA]</scope>
    <source>
        <strain evidence="2 3">DSM 45361</strain>
    </source>
</reference>
<dbReference type="PIRSF" id="PIRSF004555">
    <property type="entry name" value="UCP004555"/>
    <property type="match status" value="1"/>
</dbReference>
<evidence type="ECO:0000313" key="2">
    <source>
        <dbReference type="EMBL" id="TDP95041.1"/>
    </source>
</evidence>
<evidence type="ECO:0000313" key="3">
    <source>
        <dbReference type="Proteomes" id="UP000295444"/>
    </source>
</evidence>
<protein>
    <recommendedName>
        <fullName evidence="4">DNA-binding protein YbaB</fullName>
    </recommendedName>
</protein>
<proteinExistence type="predicted"/>
<accession>A0A4R6S5V2</accession>
<gene>
    <name evidence="2" type="ORF">EV186_105273</name>
</gene>
<dbReference type="RefSeq" id="WP_133852616.1">
    <property type="nucleotide sequence ID" value="NZ_SNXZ01000005.1"/>
</dbReference>
<dbReference type="SUPFAM" id="SSF82607">
    <property type="entry name" value="YbaB-like"/>
    <property type="match status" value="1"/>
</dbReference>
<keyword evidence="3" id="KW-1185">Reference proteome</keyword>
<dbReference type="GO" id="GO:0003677">
    <property type="term" value="F:DNA binding"/>
    <property type="evidence" value="ECO:0007669"/>
    <property type="project" value="InterPro"/>
</dbReference>
<keyword evidence="1" id="KW-0175">Coiled coil</keyword>
<dbReference type="Pfam" id="PF02575">
    <property type="entry name" value="YbaB_DNA_bd"/>
    <property type="match status" value="1"/>
</dbReference>
<sequence>MTDIEVPDSQTLMAELRQQQEAVAQLRASIDALVVKGFSRANEVTVTVRGTGKVAEISIDPALPRRYDAHDLGGIITEAVNDALAKLAAATSARFAPLLEGVPKMTA</sequence>
<feature type="coiled-coil region" evidence="1">
    <location>
        <begin position="9"/>
        <end position="36"/>
    </location>
</feature>
<evidence type="ECO:0008006" key="4">
    <source>
        <dbReference type="Google" id="ProtNLM"/>
    </source>
</evidence>
<evidence type="ECO:0000256" key="1">
    <source>
        <dbReference type="SAM" id="Coils"/>
    </source>
</evidence>